<comment type="caution">
    <text evidence="9">The sequence shown here is derived from an EMBL/GenBank/DDBJ whole genome shotgun (WGS) entry which is preliminary data.</text>
</comment>
<keyword evidence="4 5" id="KW-0067">ATP-binding</keyword>
<dbReference type="Gene3D" id="2.10.25.10">
    <property type="entry name" value="Laminin"/>
    <property type="match status" value="1"/>
</dbReference>
<evidence type="ECO:0000256" key="7">
    <source>
        <dbReference type="SAM" id="Phobius"/>
    </source>
</evidence>
<feature type="binding site" evidence="5">
    <location>
        <position position="1772"/>
    </location>
    <ligand>
        <name>ATP</name>
        <dbReference type="ChEBI" id="CHEBI:30616"/>
    </ligand>
</feature>
<dbReference type="InterPro" id="IPR008271">
    <property type="entry name" value="Ser/Thr_kinase_AS"/>
</dbReference>
<evidence type="ECO:0000256" key="5">
    <source>
        <dbReference type="PROSITE-ProRule" id="PRU10141"/>
    </source>
</evidence>
<dbReference type="InterPro" id="IPR032675">
    <property type="entry name" value="LRR_dom_sf"/>
</dbReference>
<sequence>MTNETGEIRIQQEVVIDVSLKSAICKASKSFFHLKDKPCEYSIRQLVKIQDTIKAEGIYSFHGIKYLISVAGLEFTDLKILYPEEIGQLPQLTTLTLGARRSSLQIRDFRNLFRLNRLKEVSLYGHQLLFDISFLFQNIGIKKLSLSSKDMLNPICHAESSKDLEIYFKKVFPLLGSTSSLTTNSCSLPRKIDAKGKKTSSCSGEECPNLSLNEVISVFPGPEHKRCSYIAKEGPQGQCFTIHDDLIRSYLSKSCNIPKENNGILSVASLRTATKCNSLSLHSVTHSVSKIESLRGLEFMQGSNTGLVKLDLTGYELKKGDFNVIQLLTKHVSTAWNFESGLKILIAKDCGISNMSDVLDFTPIASKDNMTMPYRLEHLDLADNNISDITDFLTSPLFLGDNKTQLAYLDLRNNNICDIDGLVPMFHGKFSSTGKKGKSLKFLHSGQTCHCSSPVSSARYQVCREVAPDRWAVECWKGYYYSEKESACLPAGYSTKKSKPKEEIEFERNMCRMCENTPHQLAVKKVSNDSIQCEYQSSWFKGSNGDAAMTTLHFPDINLRYYLCRSLGREDACDIDEIDLATFDGFLNFAPSPYKFSDIVGLEYLTNIQGLNLSDHDVHSIKPLENLTQLVNIGLKNTDIDIGNLSALSAIHRLSQFSILGNTEMYDISTLYRNAGLKDLTLSGDDNALYISLCHQESSGDVIEYLSNIFPLLCPSNSSSGCNPVYITKNLCPLNNDYGQPCIGKSCPSIRQNEVYNPQTYSKECSVISHKRRGKCYTIHDPDIRHYLISHQCVEPEKNGVISVSELRSGFKCNSLILSDITKDSNKDFPPLQGLEYIVGLKKLNLDGHHLGHSDLDQSVVYNKLVVQLLAKSMNLSMNPTGLTDLSLNSCNITQIEDVLDMSPIMSSDRITSPFILERLSLNDNKISDISTMLLSDLFLPGVLSYLDLSSNRICDVNGVRSLMRQRFGDQLELNLSHQKCMCPSSPLVTQHEVCREVYPDHWAVECWPGYFYDEQYGECVKASNDYESVQVSICEKKERKYSIYPRGGSDIQCQCRQGWKHEKGSKEECSQQQCMDSQCPSNQECGYHADIRGFKCQCKANYFLSGEQCVYDQGRCSGCGKDGSHGSCGFAKGSTDPSTIKCQCNPNWHGAACTENCPVDAKGQVCSGRGSCKDGSCACADGFKGEKCELIHLPMTIRKKDDFTDEGLAKVTEINFIDTGTDSTLKLMIPFWKYLPNLRRIRFVDNEYIKTLKSFSPIASQITSLHISKSPIPIDDIYEYGFANLKTLKLEDYFIPLSTLPMLETFQYLETLDVSSNEITDVSSFITHKPFEHLTSVHIAENYLCDIEGVIDSINSHYARVSSFVPLSLSDNQHQTCLCEEAISFKDNEMCVHAYHDHWVRECWNGYYMNTLNGKCETPLLSFTKNRVKACQDAPNTVAVLRAGRPSFCECREGWYGYDCLSECPIDNNNVLCGIEGICNTDTRECECPDFDSDNNKLRLDGRGFCVIDYGYSKDPIIISEVPIVTILDDPIVSSEDLTTILVDPPTNISVQPPIITMQQSNMSEDSSEQSPNYPNTWLQLSHQIFFSFDPQFRFWIILAIFGFLIIIVLICFRYLCHRKSKDGDDRSKKLSANIHSGVEQIISKMQGLEGKEEKDDTTPDEETDNGDESSCISYSDDSKNDVKDNHSAITKDSKYEIRTLILDSTVSSTGAFSSSTSKSISKKSGANMSLPAGSSVTPQCIIGVGGFGEVTLVRVDFRDPSIPPLQCALKCIKNQQVSDDNKRFIDMLKKEFSRQCRLYLSGSLKTCVPRPLYTLDLLDGDLKGTFGILMEFCRGGSVIDFAKSWALDLNECDPSEDDDDDLVYDPTKIAALSVDIIECMSNLFKAKKKLIHRDIKPENFLVRFTSPDEYCKVVLGDLGFVEIHDSMSRQSSFQTLRSDDSSSSETPKDGSDPRGRSPRCIVGTLCYNAPESLQYGRYSQASDTWGCILTIWSLFNNMKQPFMSYPEVTSINSSDDYSMKLIAALRHIMSDKDTTLPRLDDSELFLELKTMCDGKFKPVYDNLLAAFEGIMEPDKSKRMTIHDARKLTDEIKHLLPHVGEGWECPSIEEYIHRQLEEYEGRTGLDSIKESNEEKKSKERGD</sequence>
<feature type="domain" description="Protein kinase" evidence="8">
    <location>
        <begin position="1738"/>
        <end position="2098"/>
    </location>
</feature>
<feature type="region of interest" description="Disordered" evidence="6">
    <location>
        <begin position="1933"/>
        <end position="1959"/>
    </location>
</feature>
<keyword evidence="7" id="KW-0472">Membrane</keyword>
<proteinExistence type="predicted"/>
<dbReference type="Gene3D" id="1.10.510.10">
    <property type="entry name" value="Transferase(Phosphotransferase) domain 1"/>
    <property type="match status" value="1"/>
</dbReference>
<evidence type="ECO:0000256" key="2">
    <source>
        <dbReference type="ARBA" id="ARBA00022737"/>
    </source>
</evidence>
<feature type="compositionally biased region" description="Acidic residues" evidence="6">
    <location>
        <begin position="1660"/>
        <end position="1669"/>
    </location>
</feature>
<dbReference type="InterPro" id="IPR001611">
    <property type="entry name" value="Leu-rich_rpt"/>
</dbReference>
<feature type="region of interest" description="Disordered" evidence="6">
    <location>
        <begin position="2123"/>
        <end position="2143"/>
    </location>
</feature>
<dbReference type="Gene3D" id="3.80.10.10">
    <property type="entry name" value="Ribonuclease Inhibitor"/>
    <property type="match status" value="5"/>
</dbReference>
<evidence type="ECO:0000313" key="9">
    <source>
        <dbReference type="EMBL" id="GKT23501.1"/>
    </source>
</evidence>
<gene>
    <name evidence="9" type="ORF">ADUPG1_012446</name>
</gene>
<dbReference type="EMBL" id="BQXS01012469">
    <property type="protein sequence ID" value="GKT23501.1"/>
    <property type="molecule type" value="Genomic_DNA"/>
</dbReference>
<dbReference type="PROSITE" id="PS00108">
    <property type="entry name" value="PROTEIN_KINASE_ST"/>
    <property type="match status" value="1"/>
</dbReference>
<dbReference type="PANTHER" id="PTHR45617">
    <property type="entry name" value="LEUCINE RICH REPEAT FAMILY PROTEIN"/>
    <property type="match status" value="1"/>
</dbReference>
<dbReference type="InterPro" id="IPR000719">
    <property type="entry name" value="Prot_kinase_dom"/>
</dbReference>
<evidence type="ECO:0000259" key="8">
    <source>
        <dbReference type="PROSITE" id="PS50011"/>
    </source>
</evidence>
<dbReference type="Pfam" id="PF00069">
    <property type="entry name" value="Pkinase"/>
    <property type="match status" value="1"/>
</dbReference>
<name>A0ABQ5JZH3_9EUKA</name>
<organism evidence="9 10">
    <name type="scientific">Aduncisulcus paluster</name>
    <dbReference type="NCBI Taxonomy" id="2918883"/>
    <lineage>
        <taxon>Eukaryota</taxon>
        <taxon>Metamonada</taxon>
        <taxon>Carpediemonas-like organisms</taxon>
        <taxon>Aduncisulcus</taxon>
    </lineage>
</organism>
<protein>
    <recommendedName>
        <fullName evidence="8">Protein kinase domain-containing protein</fullName>
    </recommendedName>
</protein>
<feature type="transmembrane region" description="Helical" evidence="7">
    <location>
        <begin position="1596"/>
        <end position="1618"/>
    </location>
</feature>
<evidence type="ECO:0000256" key="1">
    <source>
        <dbReference type="ARBA" id="ARBA00022614"/>
    </source>
</evidence>
<dbReference type="InterPro" id="IPR017441">
    <property type="entry name" value="Protein_kinase_ATP_BS"/>
</dbReference>
<keyword evidence="1" id="KW-0433">Leucine-rich repeat</keyword>
<dbReference type="SUPFAM" id="SSF56112">
    <property type="entry name" value="Protein kinase-like (PK-like)"/>
    <property type="match status" value="1"/>
</dbReference>
<feature type="region of interest" description="Disordered" evidence="6">
    <location>
        <begin position="1647"/>
        <end position="1687"/>
    </location>
</feature>
<dbReference type="Proteomes" id="UP001057375">
    <property type="component" value="Unassembled WGS sequence"/>
</dbReference>
<dbReference type="InterPro" id="IPR011009">
    <property type="entry name" value="Kinase-like_dom_sf"/>
</dbReference>
<feature type="compositionally biased region" description="Low complexity" evidence="6">
    <location>
        <begin position="1710"/>
        <end position="1726"/>
    </location>
</feature>
<feature type="region of interest" description="Disordered" evidence="6">
    <location>
        <begin position="1710"/>
        <end position="1730"/>
    </location>
</feature>
<evidence type="ECO:0000256" key="6">
    <source>
        <dbReference type="SAM" id="MobiDB-lite"/>
    </source>
</evidence>
<evidence type="ECO:0000256" key="4">
    <source>
        <dbReference type="ARBA" id="ARBA00022840"/>
    </source>
</evidence>
<keyword evidence="2" id="KW-0677">Repeat</keyword>
<evidence type="ECO:0000313" key="10">
    <source>
        <dbReference type="Proteomes" id="UP001057375"/>
    </source>
</evidence>
<dbReference type="PROSITE" id="PS50011">
    <property type="entry name" value="PROTEIN_KINASE_DOM"/>
    <property type="match status" value="1"/>
</dbReference>
<feature type="compositionally biased region" description="Polar residues" evidence="6">
    <location>
        <begin position="1933"/>
        <end position="1947"/>
    </location>
</feature>
<dbReference type="SMART" id="SM00181">
    <property type="entry name" value="EGF"/>
    <property type="match status" value="4"/>
</dbReference>
<dbReference type="PROSITE" id="PS00107">
    <property type="entry name" value="PROTEIN_KINASE_ATP"/>
    <property type="match status" value="1"/>
</dbReference>
<keyword evidence="7" id="KW-1133">Transmembrane helix</keyword>
<feature type="compositionally biased region" description="Basic and acidic residues" evidence="6">
    <location>
        <begin position="1948"/>
        <end position="1957"/>
    </location>
</feature>
<feature type="compositionally biased region" description="Basic and acidic residues" evidence="6">
    <location>
        <begin position="1678"/>
        <end position="1687"/>
    </location>
</feature>
<accession>A0ABQ5JZH3</accession>
<keyword evidence="10" id="KW-1185">Reference proteome</keyword>
<dbReference type="Pfam" id="PF23106">
    <property type="entry name" value="EGF_Teneurin"/>
    <property type="match status" value="1"/>
</dbReference>
<dbReference type="InterPro" id="IPR000742">
    <property type="entry name" value="EGF"/>
</dbReference>
<evidence type="ECO:0000256" key="3">
    <source>
        <dbReference type="ARBA" id="ARBA00022741"/>
    </source>
</evidence>
<dbReference type="PROSITE" id="PS51450">
    <property type="entry name" value="LRR"/>
    <property type="match status" value="4"/>
</dbReference>
<keyword evidence="7" id="KW-0812">Transmembrane</keyword>
<dbReference type="SUPFAM" id="SSF52058">
    <property type="entry name" value="L domain-like"/>
    <property type="match status" value="3"/>
</dbReference>
<reference evidence="9" key="1">
    <citation type="submission" date="2022-03" db="EMBL/GenBank/DDBJ databases">
        <title>Draft genome sequence of Aduncisulcus paluster, a free-living microaerophilic Fornicata.</title>
        <authorList>
            <person name="Yuyama I."/>
            <person name="Kume K."/>
            <person name="Tamura T."/>
            <person name="Inagaki Y."/>
            <person name="Hashimoto T."/>
        </authorList>
    </citation>
    <scope>NUCLEOTIDE SEQUENCE</scope>
    <source>
        <strain evidence="9">NY0171</strain>
    </source>
</reference>
<dbReference type="SMART" id="SM00220">
    <property type="entry name" value="S_TKc"/>
    <property type="match status" value="1"/>
</dbReference>
<keyword evidence="3 5" id="KW-0547">Nucleotide-binding</keyword>